<dbReference type="Gene3D" id="2.10.80.10">
    <property type="entry name" value="Lipase, subunit A"/>
    <property type="match status" value="1"/>
</dbReference>
<feature type="domain" description="Prokineticin" evidence="5">
    <location>
        <begin position="4"/>
        <end position="78"/>
    </location>
</feature>
<evidence type="ECO:0000256" key="4">
    <source>
        <dbReference type="SAM" id="SignalP"/>
    </source>
</evidence>
<comment type="subcellular location">
    <subcellularLocation>
        <location evidence="1">Secreted</location>
    </subcellularLocation>
</comment>
<organism evidence="6">
    <name type="scientific">Cyriopagopus schmidti</name>
    <name type="common">Chinese bird spider</name>
    <name type="synonym">Haplopelma schmidti</name>
    <dbReference type="NCBI Taxonomy" id="29017"/>
    <lineage>
        <taxon>Eukaryota</taxon>
        <taxon>Metazoa</taxon>
        <taxon>Ecdysozoa</taxon>
        <taxon>Arthropoda</taxon>
        <taxon>Chelicerata</taxon>
        <taxon>Arachnida</taxon>
        <taxon>Araneae</taxon>
        <taxon>Mygalomorphae</taxon>
        <taxon>Avicularoidea</taxon>
        <taxon>Theraphosidae</taxon>
        <taxon>Cyriopagopus</taxon>
    </lineage>
</organism>
<feature type="signal peptide" evidence="4">
    <location>
        <begin position="1"/>
        <end position="21"/>
    </location>
</feature>
<evidence type="ECO:0000256" key="3">
    <source>
        <dbReference type="ARBA" id="ARBA00023157"/>
    </source>
</evidence>
<reference evidence="6" key="1">
    <citation type="journal article" date="2008" name="Toxicon">
        <title>Molecular diversification based on analysis of expressed sequence tags from the venom glands of the Chinese bird spider Ornithoctonus huwena.</title>
        <authorList>
            <person name="Jiang L."/>
            <person name="Peng L."/>
            <person name="Chen J."/>
            <person name="Zhang Y."/>
            <person name="Xiong X."/>
            <person name="Liang S."/>
        </authorList>
    </citation>
    <scope>NUCLEOTIDE SEQUENCE</scope>
</reference>
<evidence type="ECO:0000313" key="6">
    <source>
        <dbReference type="EMBL" id="ABY77690.1"/>
    </source>
</evidence>
<protein>
    <submittedName>
        <fullName evidence="6">HWTX-XIVa1</fullName>
    </submittedName>
</protein>
<dbReference type="InterPro" id="IPR023569">
    <property type="entry name" value="Prokineticin_domain"/>
</dbReference>
<dbReference type="ArachnoServer" id="AS000682">
    <property type="toxin name" value="U9-theraphotoxin-Hs1a"/>
</dbReference>
<evidence type="ECO:0000259" key="5">
    <source>
        <dbReference type="Pfam" id="PF06607"/>
    </source>
</evidence>
<accession>B3FIP3</accession>
<dbReference type="AlphaFoldDB" id="B3FIP3"/>
<name>B3FIP3_CYRSC</name>
<proteinExistence type="evidence at transcript level"/>
<dbReference type="EMBL" id="EU195237">
    <property type="protein sequence ID" value="ABY77690.1"/>
    <property type="molecule type" value="mRNA"/>
</dbReference>
<keyword evidence="4" id="KW-0732">Signal</keyword>
<keyword evidence="2" id="KW-0964">Secreted</keyword>
<evidence type="ECO:0000256" key="2">
    <source>
        <dbReference type="ARBA" id="ARBA00022525"/>
    </source>
</evidence>
<evidence type="ECO:0000256" key="1">
    <source>
        <dbReference type="ARBA" id="ARBA00004613"/>
    </source>
</evidence>
<sequence>MKVVLLVCLVWMMAMMELVSCECWSQADCSDGHCCAGSSFSKNCRPYGGDGAQCEPRNKYEVYSTGCPCDENLICSVINRCQSA</sequence>
<dbReference type="Pfam" id="PF06607">
    <property type="entry name" value="Prokineticin"/>
    <property type="match status" value="1"/>
</dbReference>
<keyword evidence="3" id="KW-1015">Disulfide bond</keyword>
<feature type="chain" id="PRO_5002788339" evidence="4">
    <location>
        <begin position="22"/>
        <end position="84"/>
    </location>
</feature>
<dbReference type="GO" id="GO:0005576">
    <property type="term" value="C:extracellular region"/>
    <property type="evidence" value="ECO:0007669"/>
    <property type="project" value="UniProtKB-SubCell"/>
</dbReference>